<feature type="compositionally biased region" description="Low complexity" evidence="1">
    <location>
        <begin position="406"/>
        <end position="416"/>
    </location>
</feature>
<evidence type="ECO:0000256" key="1">
    <source>
        <dbReference type="SAM" id="MobiDB-lite"/>
    </source>
</evidence>
<dbReference type="Proteomes" id="UP000037510">
    <property type="component" value="Unassembled WGS sequence"/>
</dbReference>
<accession>A0A0L7LTW0</accession>
<evidence type="ECO:0000313" key="2">
    <source>
        <dbReference type="EMBL" id="KOB78923.1"/>
    </source>
</evidence>
<gene>
    <name evidence="2" type="ORF">OBRU01_00430</name>
</gene>
<feature type="region of interest" description="Disordered" evidence="1">
    <location>
        <begin position="239"/>
        <end position="283"/>
    </location>
</feature>
<keyword evidence="3" id="KW-1185">Reference proteome</keyword>
<dbReference type="AlphaFoldDB" id="A0A0L7LTW0"/>
<feature type="compositionally biased region" description="Basic residues" evidence="1">
    <location>
        <begin position="417"/>
        <end position="429"/>
    </location>
</feature>
<protein>
    <submittedName>
        <fullName evidence="2">Transcription initiation factor TFIID subunit 9B</fullName>
    </submittedName>
</protein>
<feature type="region of interest" description="Disordered" evidence="1">
    <location>
        <begin position="1"/>
        <end position="36"/>
    </location>
</feature>
<keyword evidence="2" id="KW-0648">Protein biosynthesis</keyword>
<organism evidence="2 3">
    <name type="scientific">Operophtera brumata</name>
    <name type="common">Winter moth</name>
    <name type="synonym">Phalaena brumata</name>
    <dbReference type="NCBI Taxonomy" id="104452"/>
    <lineage>
        <taxon>Eukaryota</taxon>
        <taxon>Metazoa</taxon>
        <taxon>Ecdysozoa</taxon>
        <taxon>Arthropoda</taxon>
        <taxon>Hexapoda</taxon>
        <taxon>Insecta</taxon>
        <taxon>Pterygota</taxon>
        <taxon>Neoptera</taxon>
        <taxon>Endopterygota</taxon>
        <taxon>Lepidoptera</taxon>
        <taxon>Glossata</taxon>
        <taxon>Ditrysia</taxon>
        <taxon>Geometroidea</taxon>
        <taxon>Geometridae</taxon>
        <taxon>Larentiinae</taxon>
        <taxon>Operophtera</taxon>
    </lineage>
</organism>
<evidence type="ECO:0000313" key="3">
    <source>
        <dbReference type="Proteomes" id="UP000037510"/>
    </source>
</evidence>
<keyword evidence="2" id="KW-0396">Initiation factor</keyword>
<feature type="compositionally biased region" description="Low complexity" evidence="1">
    <location>
        <begin position="437"/>
        <end position="453"/>
    </location>
</feature>
<feature type="region of interest" description="Disordered" evidence="1">
    <location>
        <begin position="354"/>
        <end position="453"/>
    </location>
</feature>
<sequence length="486" mass="52511">MLEPHGSPMKWPGTGAEEEAGEAGLQNARVSQARSQDDTTVHYVFQREPQEAELPSLAPKQRWAVGEDAIVENATPINMNNMHQQSHVHLKNSQSNPQQYINHGIASSVNNLTMNPSVIGSHPAHITTNMVHTQLAPMQNHAMGNNMTIQNSAMMIPSLQGIQNAQQLGQQGIYDIHQHHGNPIQAMNGIGKNAEHLMYLSQAGMLAPGTNQFLQQGQSQIGLTPVAAIRNQIAPSAKKLWDKGPGAGGDSKGPPHLPPLQLNPEGMWRDPTWSGQGKLGGDAGSILSPRDSAGLGVKMVEYVLGGSPTGNIPLMHYHETVAGVVAGLRGMVLEERVEDKSQSPFEKDLHELHEHGSLPNGLHNGQEDDKAFNRTPGSRQPSPAEEEGGGGGAGAVRNGDAPAFPPSLLHQHLPHQQMHHMPHLSHPQHHPGMLGVGPLQGLPHPQHPQIHPGMAMNDMNQHIELVLQMQDHPQFDNNSFASTQQQ</sequence>
<dbReference type="STRING" id="104452.A0A0L7LTW0"/>
<reference evidence="2 3" key="1">
    <citation type="journal article" date="2015" name="Genome Biol. Evol.">
        <title>The genome of winter moth (Operophtera brumata) provides a genomic perspective on sexual dimorphism and phenology.</title>
        <authorList>
            <person name="Derks M.F."/>
            <person name="Smit S."/>
            <person name="Salis L."/>
            <person name="Schijlen E."/>
            <person name="Bossers A."/>
            <person name="Mateman C."/>
            <person name="Pijl A.S."/>
            <person name="de Ridder D."/>
            <person name="Groenen M.A."/>
            <person name="Visser M.E."/>
            <person name="Megens H.J."/>
        </authorList>
    </citation>
    <scope>NUCLEOTIDE SEQUENCE [LARGE SCALE GENOMIC DNA]</scope>
    <source>
        <strain evidence="2">WM2013NL</strain>
        <tissue evidence="2">Head and thorax</tissue>
    </source>
</reference>
<dbReference type="GO" id="GO:0003743">
    <property type="term" value="F:translation initiation factor activity"/>
    <property type="evidence" value="ECO:0007669"/>
    <property type="project" value="UniProtKB-KW"/>
</dbReference>
<proteinExistence type="predicted"/>
<name>A0A0L7LTW0_OPEBR</name>
<dbReference type="EMBL" id="JTDY01000092">
    <property type="protein sequence ID" value="KOB78923.1"/>
    <property type="molecule type" value="Genomic_DNA"/>
</dbReference>
<comment type="caution">
    <text evidence="2">The sequence shown here is derived from an EMBL/GenBank/DDBJ whole genome shotgun (WGS) entry which is preliminary data.</text>
</comment>